<keyword evidence="2" id="KW-1185">Reference proteome</keyword>
<gene>
    <name evidence="3" type="primary">LOC128201545</name>
</gene>
<sequence length="98" mass="10712">MTLNTSFIFPANMKSMACMLLLCMAAAKVSGYHIVCVFAIPSRSHNHLGKGVVDSLLKAGHQVTWITPYPFENKNKNLKLIPVATQVIGECTYLVEGS</sequence>
<organism evidence="2 3">
    <name type="scientific">Galleria mellonella</name>
    <name type="common">Greater wax moth</name>
    <dbReference type="NCBI Taxonomy" id="7137"/>
    <lineage>
        <taxon>Eukaryota</taxon>
        <taxon>Metazoa</taxon>
        <taxon>Ecdysozoa</taxon>
        <taxon>Arthropoda</taxon>
        <taxon>Hexapoda</taxon>
        <taxon>Insecta</taxon>
        <taxon>Pterygota</taxon>
        <taxon>Neoptera</taxon>
        <taxon>Endopterygota</taxon>
        <taxon>Lepidoptera</taxon>
        <taxon>Glossata</taxon>
        <taxon>Ditrysia</taxon>
        <taxon>Pyraloidea</taxon>
        <taxon>Pyralidae</taxon>
        <taxon>Galleriinae</taxon>
        <taxon>Galleria</taxon>
    </lineage>
</organism>
<dbReference type="GeneID" id="128201545"/>
<dbReference type="RefSeq" id="XP_052754851.1">
    <property type="nucleotide sequence ID" value="XM_052898891.1"/>
</dbReference>
<evidence type="ECO:0000313" key="3">
    <source>
        <dbReference type="RefSeq" id="XP_052754851.1"/>
    </source>
</evidence>
<feature type="signal peptide" evidence="1">
    <location>
        <begin position="1"/>
        <end position="31"/>
    </location>
</feature>
<dbReference type="Proteomes" id="UP001652740">
    <property type="component" value="Unplaced"/>
</dbReference>
<reference evidence="3" key="1">
    <citation type="submission" date="2025-08" db="UniProtKB">
        <authorList>
            <consortium name="RefSeq"/>
        </authorList>
    </citation>
    <scope>IDENTIFICATION</scope>
    <source>
        <tissue evidence="3">Whole larvae</tissue>
    </source>
</reference>
<feature type="chain" id="PRO_5045430242" evidence="1">
    <location>
        <begin position="32"/>
        <end position="98"/>
    </location>
</feature>
<evidence type="ECO:0000313" key="2">
    <source>
        <dbReference type="Proteomes" id="UP001652740"/>
    </source>
</evidence>
<proteinExistence type="predicted"/>
<protein>
    <submittedName>
        <fullName evidence="3">Uncharacterized protein LOC128201545</fullName>
    </submittedName>
</protein>
<name>A0ABM3MU11_GALME</name>
<dbReference type="SUPFAM" id="SSF53756">
    <property type="entry name" value="UDP-Glycosyltransferase/glycogen phosphorylase"/>
    <property type="match status" value="1"/>
</dbReference>
<keyword evidence="1" id="KW-0732">Signal</keyword>
<evidence type="ECO:0000256" key="1">
    <source>
        <dbReference type="SAM" id="SignalP"/>
    </source>
</evidence>
<accession>A0ABM3MU11</accession>